<dbReference type="Pfam" id="PF03358">
    <property type="entry name" value="FMN_red"/>
    <property type="match status" value="1"/>
</dbReference>
<dbReference type="EMBL" id="QSIR01000009">
    <property type="protein sequence ID" value="RHD06995.1"/>
    <property type="molecule type" value="Genomic_DNA"/>
</dbReference>
<evidence type="ECO:0000256" key="1">
    <source>
        <dbReference type="ARBA" id="ARBA00022630"/>
    </source>
</evidence>
<dbReference type="AlphaFoldDB" id="A0A414URZ3"/>
<comment type="caution">
    <text evidence="6">The sequence shown here is derived from an EMBL/GenBank/DDBJ whole genome shotgun (WGS) entry which is preliminary data.</text>
</comment>
<dbReference type="PANTHER" id="PTHR43278">
    <property type="entry name" value="NAD(P)H-DEPENDENT FMN-CONTAINING OXIDOREDUCTASE YWQN-RELATED"/>
    <property type="match status" value="1"/>
</dbReference>
<evidence type="ECO:0000313" key="8">
    <source>
        <dbReference type="Proteomes" id="UP000284472"/>
    </source>
</evidence>
<dbReference type="InterPro" id="IPR029039">
    <property type="entry name" value="Flavoprotein-like_sf"/>
</dbReference>
<dbReference type="Proteomes" id="UP000283981">
    <property type="component" value="Unassembled WGS sequence"/>
</dbReference>
<dbReference type="InterPro" id="IPR051796">
    <property type="entry name" value="ISF_SsuE-like"/>
</dbReference>
<gene>
    <name evidence="6" type="ORF">DW243_16080</name>
    <name evidence="5" type="ORF">DW812_07745</name>
    <name evidence="4" type="ORF">DWY88_10230</name>
</gene>
<dbReference type="Gene3D" id="3.40.50.360">
    <property type="match status" value="1"/>
</dbReference>
<reference evidence="7 8" key="1">
    <citation type="submission" date="2018-08" db="EMBL/GenBank/DDBJ databases">
        <title>A genome reference for cultivated species of the human gut microbiota.</title>
        <authorList>
            <person name="Zou Y."/>
            <person name="Xue W."/>
            <person name="Luo G."/>
        </authorList>
    </citation>
    <scope>NUCLEOTIDE SEQUENCE [LARGE SCALE GENOMIC DNA]</scope>
    <source>
        <strain evidence="4 9">AF27-4BH</strain>
        <strain evidence="6 7">AM21-18</strain>
        <strain evidence="5 8">AM32-6</strain>
    </source>
</reference>
<organism evidence="6 7">
    <name type="scientific">Mediterraneibacter gnavus</name>
    <name type="common">Ruminococcus gnavus</name>
    <dbReference type="NCBI Taxonomy" id="33038"/>
    <lineage>
        <taxon>Bacteria</taxon>
        <taxon>Bacillati</taxon>
        <taxon>Bacillota</taxon>
        <taxon>Clostridia</taxon>
        <taxon>Lachnospirales</taxon>
        <taxon>Lachnospiraceae</taxon>
        <taxon>Mediterraneibacter</taxon>
    </lineage>
</organism>
<accession>A0A414URZ3</accession>
<sequence length="249" mass="28687">MKKIVALIGSRRKHGNTVSFIQAILRDLPKEEYSIEYIFPQDFQIHSCIGCGSCFSTIECTIKDELPLLQKKILDSDLCIVASPVYVHYMTADLKIILDRCSWWVHTLRLQGKPIVVLSTCDCNGYRTVIEPLSEIMTFMGGNVIATANGSQIPNQLNNEQWLNSISDKISKRIKKYIELPPQSNKFLENNFSCMKQCMIWKDELLKAQKVRNREVDYWKESGMLRCESFSDYLSFLDKDGREIQLIGK</sequence>
<dbReference type="EMBL" id="QRTJ01000019">
    <property type="protein sequence ID" value="RGQ66338.1"/>
    <property type="molecule type" value="Genomic_DNA"/>
</dbReference>
<dbReference type="SUPFAM" id="SSF52218">
    <property type="entry name" value="Flavoproteins"/>
    <property type="match status" value="1"/>
</dbReference>
<dbReference type="PANTHER" id="PTHR43278:SF4">
    <property type="entry name" value="NAD(P)H-DEPENDENT FMN-CONTAINING OXIDOREDUCTASE YWQN-RELATED"/>
    <property type="match status" value="1"/>
</dbReference>
<feature type="domain" description="NADPH-dependent FMN reductase-like" evidence="3">
    <location>
        <begin position="3"/>
        <end position="147"/>
    </location>
</feature>
<dbReference type="GO" id="GO:0016491">
    <property type="term" value="F:oxidoreductase activity"/>
    <property type="evidence" value="ECO:0007669"/>
    <property type="project" value="InterPro"/>
</dbReference>
<evidence type="ECO:0000313" key="5">
    <source>
        <dbReference type="EMBL" id="RHD06995.1"/>
    </source>
</evidence>
<proteinExistence type="predicted"/>
<evidence type="ECO:0000313" key="6">
    <source>
        <dbReference type="EMBL" id="RHG79600.1"/>
    </source>
</evidence>
<dbReference type="RefSeq" id="WP_118013848.1">
    <property type="nucleotide sequence ID" value="NZ_BAABXJ010000003.1"/>
</dbReference>
<dbReference type="InterPro" id="IPR005025">
    <property type="entry name" value="FMN_Rdtase-like_dom"/>
</dbReference>
<evidence type="ECO:0000313" key="4">
    <source>
        <dbReference type="EMBL" id="RGQ66338.1"/>
    </source>
</evidence>
<dbReference type="Proteomes" id="UP000284472">
    <property type="component" value="Unassembled WGS sequence"/>
</dbReference>
<evidence type="ECO:0000259" key="3">
    <source>
        <dbReference type="Pfam" id="PF03358"/>
    </source>
</evidence>
<evidence type="ECO:0000256" key="2">
    <source>
        <dbReference type="ARBA" id="ARBA00022643"/>
    </source>
</evidence>
<protein>
    <submittedName>
        <fullName evidence="6">Flavodoxin family protein</fullName>
    </submittedName>
</protein>
<name>A0A414URZ3_MEDGN</name>
<evidence type="ECO:0000313" key="7">
    <source>
        <dbReference type="Proteomes" id="UP000283981"/>
    </source>
</evidence>
<dbReference type="EMBL" id="QRIS01000037">
    <property type="protein sequence ID" value="RHG79600.1"/>
    <property type="molecule type" value="Genomic_DNA"/>
</dbReference>
<keyword evidence="1" id="KW-0285">Flavoprotein</keyword>
<dbReference type="Proteomes" id="UP000286137">
    <property type="component" value="Unassembled WGS sequence"/>
</dbReference>
<evidence type="ECO:0000313" key="9">
    <source>
        <dbReference type="Proteomes" id="UP000286137"/>
    </source>
</evidence>
<keyword evidence="2" id="KW-0288">FMN</keyword>